<reference evidence="4" key="1">
    <citation type="journal article" date="2019" name="Int. J. Syst. Evol. Microbiol.">
        <title>The Global Catalogue of Microorganisms (GCM) 10K type strain sequencing project: providing services to taxonomists for standard genome sequencing and annotation.</title>
        <authorList>
            <consortium name="The Broad Institute Genomics Platform"/>
            <consortium name="The Broad Institute Genome Sequencing Center for Infectious Disease"/>
            <person name="Wu L."/>
            <person name="Ma J."/>
        </authorList>
    </citation>
    <scope>NUCLEOTIDE SEQUENCE [LARGE SCALE GENOMIC DNA]</scope>
    <source>
        <strain evidence="4">NBRC 110044</strain>
    </source>
</reference>
<dbReference type="Pfam" id="PF00535">
    <property type="entry name" value="Glycos_transf_2"/>
    <property type="match status" value="1"/>
</dbReference>
<dbReference type="GO" id="GO:0016740">
    <property type="term" value="F:transferase activity"/>
    <property type="evidence" value="ECO:0007669"/>
    <property type="project" value="UniProtKB-KW"/>
</dbReference>
<proteinExistence type="inferred from homology"/>
<dbReference type="InterPro" id="IPR001173">
    <property type="entry name" value="Glyco_trans_2-like"/>
</dbReference>
<dbReference type="Proteomes" id="UP001156706">
    <property type="component" value="Unassembled WGS sequence"/>
</dbReference>
<evidence type="ECO:0000313" key="4">
    <source>
        <dbReference type="Proteomes" id="UP001156706"/>
    </source>
</evidence>
<comment type="caution">
    <text evidence="3">The sequence shown here is derived from an EMBL/GenBank/DDBJ whole genome shotgun (WGS) entry which is preliminary data.</text>
</comment>
<evidence type="ECO:0000313" key="3">
    <source>
        <dbReference type="EMBL" id="GLR12562.1"/>
    </source>
</evidence>
<feature type="domain" description="Glycosyltransferase 2-like" evidence="2">
    <location>
        <begin position="5"/>
        <end position="143"/>
    </location>
</feature>
<evidence type="ECO:0000259" key="2">
    <source>
        <dbReference type="Pfam" id="PF00535"/>
    </source>
</evidence>
<dbReference type="CDD" id="cd02511">
    <property type="entry name" value="Beta4Glucosyltransferase"/>
    <property type="match status" value="1"/>
</dbReference>
<protein>
    <submittedName>
        <fullName evidence="3">Glycosyl transferase family 2</fullName>
    </submittedName>
</protein>
<sequence length="254" mass="28742">MQKLSLVLITKNAADQLGPCLDSAQALVDEIIVVDSGSSDDTLALAERYGARVTRQDFLGFGPQKRLAVSLASHDWVLCLDADERLTPELAGAIRTALAQPSHGAYRIARRNRFFGRYLRHGEGYPDWNIRLFDRRQANWTEHAVHEHVLCPKGAGELRGDLLHDSAERLASYLEKQNRYTDIQAHALFQQGRRVGPSKLLGAPLARFLRFYLFKRGWQDGAAGFAHIAIGSFFAFVKYAKLMEHWRQNDERKP</sequence>
<organism evidence="3 4">
    <name type="scientific">Chitinimonas prasina</name>
    <dbReference type="NCBI Taxonomy" id="1434937"/>
    <lineage>
        <taxon>Bacteria</taxon>
        <taxon>Pseudomonadati</taxon>
        <taxon>Pseudomonadota</taxon>
        <taxon>Betaproteobacteria</taxon>
        <taxon>Neisseriales</taxon>
        <taxon>Chitinibacteraceae</taxon>
        <taxon>Chitinimonas</taxon>
    </lineage>
</organism>
<dbReference type="SUPFAM" id="SSF53448">
    <property type="entry name" value="Nucleotide-diphospho-sugar transferases"/>
    <property type="match status" value="1"/>
</dbReference>
<accession>A0ABQ5YDN5</accession>
<keyword evidence="3" id="KW-0808">Transferase</keyword>
<dbReference type="EMBL" id="BSOG01000001">
    <property type="protein sequence ID" value="GLR12562.1"/>
    <property type="molecule type" value="Genomic_DNA"/>
</dbReference>
<keyword evidence="4" id="KW-1185">Reference proteome</keyword>
<evidence type="ECO:0000256" key="1">
    <source>
        <dbReference type="ARBA" id="ARBA00038494"/>
    </source>
</evidence>
<dbReference type="RefSeq" id="WP_284195681.1">
    <property type="nucleotide sequence ID" value="NZ_BSOG01000001.1"/>
</dbReference>
<dbReference type="PANTHER" id="PTHR43630:SF2">
    <property type="entry name" value="GLYCOSYLTRANSFERASE"/>
    <property type="match status" value="1"/>
</dbReference>
<dbReference type="PANTHER" id="PTHR43630">
    <property type="entry name" value="POLY-BETA-1,6-N-ACETYL-D-GLUCOSAMINE SYNTHASE"/>
    <property type="match status" value="1"/>
</dbReference>
<dbReference type="Gene3D" id="3.90.550.10">
    <property type="entry name" value="Spore Coat Polysaccharide Biosynthesis Protein SpsA, Chain A"/>
    <property type="match status" value="1"/>
</dbReference>
<dbReference type="InterPro" id="IPR029044">
    <property type="entry name" value="Nucleotide-diphossugar_trans"/>
</dbReference>
<name>A0ABQ5YDN5_9NEIS</name>
<comment type="similarity">
    <text evidence="1">Belongs to the glycosyltransferase 2 family. WaaE/KdtX subfamily.</text>
</comment>
<gene>
    <name evidence="3" type="ORF">GCM10007907_13520</name>
</gene>